<proteinExistence type="predicted"/>
<dbReference type="EMBL" id="CAMGYJ010000007">
    <property type="protein sequence ID" value="CAI0453073.1"/>
    <property type="molecule type" value="Genomic_DNA"/>
</dbReference>
<dbReference type="SUPFAM" id="SSF81383">
    <property type="entry name" value="F-box domain"/>
    <property type="match status" value="1"/>
</dbReference>
<dbReference type="InterPro" id="IPR036047">
    <property type="entry name" value="F-box-like_dom_sf"/>
</dbReference>
<dbReference type="PANTHER" id="PTHR35546:SF25">
    <property type="entry name" value="F-BOX DOMAIN-CONTAINING PROTEIN"/>
    <property type="match status" value="1"/>
</dbReference>
<dbReference type="AlphaFoldDB" id="A0AAV0N3L0"/>
<dbReference type="Pfam" id="PF00646">
    <property type="entry name" value="F-box"/>
    <property type="match status" value="1"/>
</dbReference>
<evidence type="ECO:0000313" key="4">
    <source>
        <dbReference type="Proteomes" id="UP001154282"/>
    </source>
</evidence>
<comment type="caution">
    <text evidence="3">The sequence shown here is derived from an EMBL/GenBank/DDBJ whole genome shotgun (WGS) entry which is preliminary data.</text>
</comment>
<dbReference type="InterPro" id="IPR001810">
    <property type="entry name" value="F-box_dom"/>
</dbReference>
<sequence>MDPTLITESFRQSSPISKLADDLLQQILIRLPNPRVACLCKLVCKPWSSLISGPRFNRLFVSHHKSMSHAPMPDDPFELQSTICSFLPPVPTTVRNSLRVLDCNKDLVLCGFWDLDSRSGESSRSYLVCNPFTKQWIALPLAPMRHYPHYESRVSRLVCEPRISVGLDLGDRDRTFTYTEHRFRVVCLYQGHSGAITLDVFCSESGEWTKDAFFWGTCDRIRPRSVVSCNGELFLKYLKYADDKVDGFNPFRLDMPPVSIDVSAFLAKHRWFISNSRGGALHVIALESETPMLPARASVWRLGEDRKSWRKQCEGLMMMSSNYELAEEGCFEPFLHPHKPELVFFSRVAHRDYMNDMMCCDLGRESSEVELFAALERWDDVRHLQVFQPRVSCCWATPLIIPRCKQQPFQGVCGTGSGGFWADESMCCSSEAAAECPSLHFLNNW</sequence>
<dbReference type="Gene3D" id="1.20.1280.50">
    <property type="match status" value="1"/>
</dbReference>
<dbReference type="Proteomes" id="UP001154282">
    <property type="component" value="Unassembled WGS sequence"/>
</dbReference>
<dbReference type="PANTHER" id="PTHR35546">
    <property type="entry name" value="F-BOX PROTEIN INTERACTION DOMAIN PROTEIN-RELATED"/>
    <property type="match status" value="1"/>
</dbReference>
<gene>
    <name evidence="3" type="ORF">LITE_LOCUS31459</name>
</gene>
<dbReference type="InterPro" id="IPR055290">
    <property type="entry name" value="At3g26010-like"/>
</dbReference>
<organism evidence="3 4">
    <name type="scientific">Linum tenue</name>
    <dbReference type="NCBI Taxonomy" id="586396"/>
    <lineage>
        <taxon>Eukaryota</taxon>
        <taxon>Viridiplantae</taxon>
        <taxon>Streptophyta</taxon>
        <taxon>Embryophyta</taxon>
        <taxon>Tracheophyta</taxon>
        <taxon>Spermatophyta</taxon>
        <taxon>Magnoliopsida</taxon>
        <taxon>eudicotyledons</taxon>
        <taxon>Gunneridae</taxon>
        <taxon>Pentapetalae</taxon>
        <taxon>rosids</taxon>
        <taxon>fabids</taxon>
        <taxon>Malpighiales</taxon>
        <taxon>Linaceae</taxon>
        <taxon>Linum</taxon>
    </lineage>
</organism>
<reference evidence="3" key="1">
    <citation type="submission" date="2022-08" db="EMBL/GenBank/DDBJ databases">
        <authorList>
            <person name="Gutierrez-Valencia J."/>
        </authorList>
    </citation>
    <scope>NUCLEOTIDE SEQUENCE</scope>
</reference>
<dbReference type="Pfam" id="PF24750">
    <property type="entry name" value="b-prop_At3g26010-like"/>
    <property type="match status" value="1"/>
</dbReference>
<evidence type="ECO:0000259" key="1">
    <source>
        <dbReference type="Pfam" id="PF00646"/>
    </source>
</evidence>
<evidence type="ECO:0000313" key="3">
    <source>
        <dbReference type="EMBL" id="CAI0453073.1"/>
    </source>
</evidence>
<evidence type="ECO:0000259" key="2">
    <source>
        <dbReference type="Pfam" id="PF24750"/>
    </source>
</evidence>
<dbReference type="InterPro" id="IPR056592">
    <property type="entry name" value="Beta-prop_At3g26010-like"/>
</dbReference>
<name>A0AAV0N3L0_9ROSI</name>
<keyword evidence="4" id="KW-1185">Reference proteome</keyword>
<accession>A0AAV0N3L0</accession>
<feature type="domain" description="F-box protein At3g26010-like beta-propeller" evidence="2">
    <location>
        <begin position="77"/>
        <end position="351"/>
    </location>
</feature>
<protein>
    <recommendedName>
        <fullName evidence="5">F-box domain-containing protein</fullName>
    </recommendedName>
</protein>
<feature type="domain" description="F-box" evidence="1">
    <location>
        <begin position="16"/>
        <end position="58"/>
    </location>
</feature>
<evidence type="ECO:0008006" key="5">
    <source>
        <dbReference type="Google" id="ProtNLM"/>
    </source>
</evidence>